<dbReference type="EMBL" id="KJ868740">
    <property type="protein sequence ID" value="AIL23541.1"/>
    <property type="molecule type" value="mRNA"/>
</dbReference>
<dbReference type="CDD" id="cd03177">
    <property type="entry name" value="GST_C_Delta_Epsilon"/>
    <property type="match status" value="1"/>
</dbReference>
<dbReference type="SFLD" id="SFLDG00358">
    <property type="entry name" value="Main_(cytGST)"/>
    <property type="match status" value="1"/>
</dbReference>
<dbReference type="PROSITE" id="PS50405">
    <property type="entry name" value="GST_CTER"/>
    <property type="match status" value="1"/>
</dbReference>
<dbReference type="PROSITE" id="PS50404">
    <property type="entry name" value="GST_NTER"/>
    <property type="match status" value="1"/>
</dbReference>
<dbReference type="InterPro" id="IPR036249">
    <property type="entry name" value="Thioredoxin-like_sf"/>
</dbReference>
<dbReference type="AlphaFoldDB" id="A0A077CXF1"/>
<dbReference type="PANTHER" id="PTHR43969">
    <property type="entry name" value="GLUTATHIONE S TRANSFERASE D10, ISOFORM A-RELATED"/>
    <property type="match status" value="1"/>
</dbReference>
<evidence type="ECO:0000259" key="4">
    <source>
        <dbReference type="PROSITE" id="PS50405"/>
    </source>
</evidence>
<dbReference type="InterPro" id="IPR004046">
    <property type="entry name" value="GST_C"/>
</dbReference>
<keyword evidence="5" id="KW-0808">Transferase</keyword>
<dbReference type="EC" id="2.5.1.18" evidence="5"/>
<dbReference type="SFLD" id="SFLDG01153">
    <property type="entry name" value="Main.4:_Theta-like"/>
    <property type="match status" value="1"/>
</dbReference>
<evidence type="ECO:0000256" key="1">
    <source>
        <dbReference type="ARBA" id="ARBA00011738"/>
    </source>
</evidence>
<proteinExistence type="evidence at transcript level"/>
<reference evidence="5" key="1">
    <citation type="submission" date="2014-05" db="EMBL/GenBank/DDBJ databases">
        <title>Identification of putative glutathione S-transferase genes from Tenebrio molitor.</title>
        <authorList>
            <person name="Liu S."/>
        </authorList>
    </citation>
    <scope>NUCLEOTIDE SEQUENCE</scope>
    <source>
        <strain evidence="5">AAU-P</strain>
    </source>
</reference>
<evidence type="ECO:0000259" key="3">
    <source>
        <dbReference type="PROSITE" id="PS50404"/>
    </source>
</evidence>
<dbReference type="SUPFAM" id="SSF52833">
    <property type="entry name" value="Thioredoxin-like"/>
    <property type="match status" value="1"/>
</dbReference>
<dbReference type="Gene3D" id="3.40.30.10">
    <property type="entry name" value="Glutaredoxin"/>
    <property type="match status" value="1"/>
</dbReference>
<dbReference type="FunFam" id="1.20.1050.10:FF:000007">
    <property type="entry name" value="Glutathione S-transferase 1-1"/>
    <property type="match status" value="1"/>
</dbReference>
<accession>A0A077CXF1</accession>
<dbReference type="GO" id="GO:0004364">
    <property type="term" value="F:glutathione transferase activity"/>
    <property type="evidence" value="ECO:0007669"/>
    <property type="project" value="UniProtKB-EC"/>
</dbReference>
<dbReference type="InterPro" id="IPR036282">
    <property type="entry name" value="Glutathione-S-Trfase_C_sf"/>
</dbReference>
<name>A0A077CXF1_TENMO</name>
<comment type="similarity">
    <text evidence="2">Belongs to the GST superfamily.</text>
</comment>
<dbReference type="Gene3D" id="1.20.1050.10">
    <property type="match status" value="1"/>
</dbReference>
<dbReference type="CDD" id="cd03045">
    <property type="entry name" value="GST_N_Delta_Epsilon"/>
    <property type="match status" value="1"/>
</dbReference>
<evidence type="ECO:0000256" key="2">
    <source>
        <dbReference type="RuleBase" id="RU003494"/>
    </source>
</evidence>
<dbReference type="Pfam" id="PF00043">
    <property type="entry name" value="GST_C"/>
    <property type="match status" value="1"/>
</dbReference>
<dbReference type="InterPro" id="IPR040079">
    <property type="entry name" value="Glutathione_S-Trfase"/>
</dbReference>
<organism evidence="5">
    <name type="scientific">Tenebrio molitor</name>
    <name type="common">Yellow mealworm beetle</name>
    <dbReference type="NCBI Taxonomy" id="7067"/>
    <lineage>
        <taxon>Eukaryota</taxon>
        <taxon>Metazoa</taxon>
        <taxon>Ecdysozoa</taxon>
        <taxon>Arthropoda</taxon>
        <taxon>Hexapoda</taxon>
        <taxon>Insecta</taxon>
        <taxon>Pterygota</taxon>
        <taxon>Neoptera</taxon>
        <taxon>Endopterygota</taxon>
        <taxon>Coleoptera</taxon>
        <taxon>Polyphaga</taxon>
        <taxon>Cucujiformia</taxon>
        <taxon>Tenebrionidae</taxon>
        <taxon>Tenebrio</taxon>
    </lineage>
</organism>
<dbReference type="GO" id="GO:0006749">
    <property type="term" value="P:glutathione metabolic process"/>
    <property type="evidence" value="ECO:0007669"/>
    <property type="project" value="TreeGrafter"/>
</dbReference>
<feature type="domain" description="GST N-terminal" evidence="3">
    <location>
        <begin position="1"/>
        <end position="83"/>
    </location>
</feature>
<dbReference type="PANTHER" id="PTHR43969:SF8">
    <property type="entry name" value="GLUTATHIONE S TRANSFERASE E13, ISOFORM A-RELATED"/>
    <property type="match status" value="1"/>
</dbReference>
<gene>
    <name evidence="5" type="primary">GSTe9</name>
</gene>
<protein>
    <submittedName>
        <fullName evidence="5">Glutathione S-transferase epsilon</fullName>
        <ecNumber evidence="5">2.5.1.18</ecNumber>
    </submittedName>
</protein>
<sequence length="214" mass="24213">MAPLLLITQYSQPVRATLMTIRALGICVELKEVNLIEGEQLLSDFIKINPQHSVPTLVQDDGFVLWDSHAIMAYLVDKYGNNDSLYPRELRKRAIINQRLHFDNGVLFPINALGPVIYGGERSVPLEKIQRVEEAYGFVEKFLQGQDWIAGDAVTIADFSIIPSITTLDLVVPIDPERFPNVVAWIGRAEKLPCYDVNKRGLDQLKKLVEDRLK</sequence>
<evidence type="ECO:0000313" key="5">
    <source>
        <dbReference type="EMBL" id="AIL23541.1"/>
    </source>
</evidence>
<dbReference type="SFLD" id="SFLDS00019">
    <property type="entry name" value="Glutathione_Transferase_(cytos"/>
    <property type="match status" value="1"/>
</dbReference>
<dbReference type="FunFam" id="3.40.30.10:FF:000034">
    <property type="entry name" value="glutathione S-transferase 1"/>
    <property type="match status" value="1"/>
</dbReference>
<comment type="subunit">
    <text evidence="1">Homodimer.</text>
</comment>
<feature type="domain" description="GST C-terminal" evidence="4">
    <location>
        <begin position="89"/>
        <end position="214"/>
    </location>
</feature>
<dbReference type="InterPro" id="IPR004045">
    <property type="entry name" value="Glutathione_S-Trfase_N"/>
</dbReference>
<dbReference type="Pfam" id="PF02798">
    <property type="entry name" value="GST_N"/>
    <property type="match status" value="1"/>
</dbReference>
<dbReference type="SUPFAM" id="SSF47616">
    <property type="entry name" value="GST C-terminal domain-like"/>
    <property type="match status" value="1"/>
</dbReference>
<dbReference type="InterPro" id="IPR010987">
    <property type="entry name" value="Glutathione-S-Trfase_C-like"/>
</dbReference>